<dbReference type="EMBL" id="JAEPQZ010000004">
    <property type="protein sequence ID" value="KAG2182589.1"/>
    <property type="molecule type" value="Genomic_DNA"/>
</dbReference>
<evidence type="ECO:0000256" key="1">
    <source>
        <dbReference type="SAM" id="MobiDB-lite"/>
    </source>
</evidence>
<comment type="caution">
    <text evidence="2">The sequence shown here is derived from an EMBL/GenBank/DDBJ whole genome shotgun (WGS) entry which is preliminary data.</text>
</comment>
<accession>A0A8H7UKV7</accession>
<gene>
    <name evidence="2" type="ORF">INT43_007520</name>
</gene>
<organism evidence="2 3">
    <name type="scientific">Mortierella isabellina</name>
    <name type="common">Filamentous fungus</name>
    <name type="synonym">Umbelopsis isabellina</name>
    <dbReference type="NCBI Taxonomy" id="91625"/>
    <lineage>
        <taxon>Eukaryota</taxon>
        <taxon>Fungi</taxon>
        <taxon>Fungi incertae sedis</taxon>
        <taxon>Mucoromycota</taxon>
        <taxon>Mucoromycotina</taxon>
        <taxon>Umbelopsidomycetes</taxon>
        <taxon>Umbelopsidales</taxon>
        <taxon>Umbelopsidaceae</taxon>
        <taxon>Umbelopsis</taxon>
    </lineage>
</organism>
<dbReference type="AlphaFoldDB" id="A0A8H7UKV7"/>
<reference evidence="2" key="1">
    <citation type="submission" date="2020-12" db="EMBL/GenBank/DDBJ databases">
        <title>Metabolic potential, ecology and presence of endohyphal bacteria is reflected in genomic diversity of Mucoromycotina.</title>
        <authorList>
            <person name="Muszewska A."/>
            <person name="Okrasinska A."/>
            <person name="Steczkiewicz K."/>
            <person name="Drgas O."/>
            <person name="Orlowska M."/>
            <person name="Perlinska-Lenart U."/>
            <person name="Aleksandrzak-Piekarczyk T."/>
            <person name="Szatraj K."/>
            <person name="Zielenkiewicz U."/>
            <person name="Pilsyk S."/>
            <person name="Malc E."/>
            <person name="Mieczkowski P."/>
            <person name="Kruszewska J.S."/>
            <person name="Biernat P."/>
            <person name="Pawlowska J."/>
        </authorList>
    </citation>
    <scope>NUCLEOTIDE SEQUENCE</scope>
    <source>
        <strain evidence="2">WA0000067209</strain>
    </source>
</reference>
<protein>
    <submittedName>
        <fullName evidence="2">Uncharacterized protein</fullName>
    </submittedName>
</protein>
<sequence length="235" mass="26629">MSATNMPIAFVETVDSTKSQGTVLDAAEFPALPKDPEWELITTGDAENDLDIVPTEQECDKEVKFDDETDFNDNEGWIEYAPKAPAPSYVQIASKMTEQIRAASPFHSKKTMIKQTKQAEDNDTSNDNKKKQPLPSEDVNDDAMYIAKDMATQRLHDQAVRKARDRRAITESRYHLTDGRERYVHSDILISPGNMKRRNHELMKSWKWFSKVGKQSGGRGERKKNASGAMLDYAV</sequence>
<name>A0A8H7UKV7_MORIS</name>
<feature type="region of interest" description="Disordered" evidence="1">
    <location>
        <begin position="103"/>
        <end position="141"/>
    </location>
</feature>
<keyword evidence="3" id="KW-1185">Reference proteome</keyword>
<evidence type="ECO:0000313" key="3">
    <source>
        <dbReference type="Proteomes" id="UP000654370"/>
    </source>
</evidence>
<dbReference type="Proteomes" id="UP000654370">
    <property type="component" value="Unassembled WGS sequence"/>
</dbReference>
<dbReference type="OrthoDB" id="2348954at2759"/>
<evidence type="ECO:0000313" key="2">
    <source>
        <dbReference type="EMBL" id="KAG2182589.1"/>
    </source>
</evidence>
<feature type="region of interest" description="Disordered" evidence="1">
    <location>
        <begin position="213"/>
        <end position="235"/>
    </location>
</feature>
<proteinExistence type="predicted"/>